<name>A0A4R9M020_9LEPT</name>
<evidence type="ECO:0000256" key="1">
    <source>
        <dbReference type="SAM" id="Phobius"/>
    </source>
</evidence>
<dbReference type="RefSeq" id="WP_135761242.1">
    <property type="nucleotide sequence ID" value="NZ_RQHW01000047.1"/>
</dbReference>
<dbReference type="OrthoDB" id="9864957at2"/>
<accession>A0A4R9M020</accession>
<proteinExistence type="predicted"/>
<dbReference type="Proteomes" id="UP000298058">
    <property type="component" value="Unassembled WGS sequence"/>
</dbReference>
<keyword evidence="1" id="KW-1133">Transmembrane helix</keyword>
<keyword evidence="1" id="KW-0472">Membrane</keyword>
<keyword evidence="1" id="KW-0812">Transmembrane</keyword>
<evidence type="ECO:0000313" key="2">
    <source>
        <dbReference type="EMBL" id="TGN18559.1"/>
    </source>
</evidence>
<gene>
    <name evidence="2" type="ORF">EHS15_14330</name>
</gene>
<keyword evidence="3" id="KW-1185">Reference proteome</keyword>
<feature type="transmembrane region" description="Helical" evidence="1">
    <location>
        <begin position="7"/>
        <end position="28"/>
    </location>
</feature>
<comment type="caution">
    <text evidence="2">The sequence shown here is derived from an EMBL/GenBank/DDBJ whole genome shotgun (WGS) entry which is preliminary data.</text>
</comment>
<evidence type="ECO:0000313" key="3">
    <source>
        <dbReference type="Proteomes" id="UP000298058"/>
    </source>
</evidence>
<feature type="transmembrane region" description="Helical" evidence="1">
    <location>
        <begin position="40"/>
        <end position="60"/>
    </location>
</feature>
<organism evidence="2 3">
    <name type="scientific">Leptospira idonii</name>
    <dbReference type="NCBI Taxonomy" id="1193500"/>
    <lineage>
        <taxon>Bacteria</taxon>
        <taxon>Pseudomonadati</taxon>
        <taxon>Spirochaetota</taxon>
        <taxon>Spirochaetia</taxon>
        <taxon>Leptospirales</taxon>
        <taxon>Leptospiraceae</taxon>
        <taxon>Leptospira</taxon>
    </lineage>
</organism>
<reference evidence="2" key="1">
    <citation type="journal article" date="2019" name="PLoS Negl. Trop. Dis.">
        <title>Revisiting the worldwide diversity of Leptospira species in the environment.</title>
        <authorList>
            <person name="Vincent A.T."/>
            <person name="Schiettekatte O."/>
            <person name="Bourhy P."/>
            <person name="Veyrier F.J."/>
            <person name="Picardeau M."/>
        </authorList>
    </citation>
    <scope>NUCLEOTIDE SEQUENCE [LARGE SCALE GENOMIC DNA]</scope>
    <source>
        <strain evidence="2">201300427</strain>
    </source>
</reference>
<protein>
    <submittedName>
        <fullName evidence="2">Uncharacterized protein</fullName>
    </submittedName>
</protein>
<dbReference type="AlphaFoldDB" id="A0A4R9M020"/>
<dbReference type="EMBL" id="RQHW01000047">
    <property type="protein sequence ID" value="TGN18559.1"/>
    <property type="molecule type" value="Genomic_DNA"/>
</dbReference>
<sequence length="74" mass="8410">MNPRIKLLLFFTLTLSVLFYGFLYAYQLPILISSSEDSKVILGLAALVGSWIPPILGWIFKDQILKLGKETHEK</sequence>